<dbReference type="EMBL" id="CAFAAP010000097">
    <property type="protein sequence ID" value="CAB4804388.1"/>
    <property type="molecule type" value="Genomic_DNA"/>
</dbReference>
<organism evidence="1">
    <name type="scientific">freshwater metagenome</name>
    <dbReference type="NCBI Taxonomy" id="449393"/>
    <lineage>
        <taxon>unclassified sequences</taxon>
        <taxon>metagenomes</taxon>
        <taxon>ecological metagenomes</taxon>
    </lineage>
</organism>
<proteinExistence type="predicted"/>
<dbReference type="AlphaFoldDB" id="A0A6J6YA93"/>
<sequence>MMPTRGIALIRGNQVARAIASIISGVTKIKNTVAIKNFVQLPGLRAKATPDMPPITTAITVAPNAAMNEFRIESPIPAKSKIVRYHSVINPLRITANTNDNGITSDRTLFENLSRRRLMRTKISAANITTANRISNATITPPLNSSPHHFVLALPDQIVNEPP</sequence>
<reference evidence="1" key="1">
    <citation type="submission" date="2020-05" db="EMBL/GenBank/DDBJ databases">
        <authorList>
            <person name="Chiriac C."/>
            <person name="Salcher M."/>
            <person name="Ghai R."/>
            <person name="Kavagutti S V."/>
        </authorList>
    </citation>
    <scope>NUCLEOTIDE SEQUENCE</scope>
</reference>
<gene>
    <name evidence="1" type="ORF">UFOPK3026_00731</name>
</gene>
<accession>A0A6J6YA93</accession>
<evidence type="ECO:0000313" key="1">
    <source>
        <dbReference type="EMBL" id="CAB4804388.1"/>
    </source>
</evidence>
<name>A0A6J6YA93_9ZZZZ</name>
<protein>
    <submittedName>
        <fullName evidence="1">Unannotated protein</fullName>
    </submittedName>
</protein>